<dbReference type="PIRSF" id="PIRSF035905">
    <property type="entry name" value="UCP035905_mp"/>
    <property type="match status" value="1"/>
</dbReference>
<dbReference type="InterPro" id="IPR019286">
    <property type="entry name" value="DUF2339_TM"/>
</dbReference>
<keyword evidence="2" id="KW-1133">Transmembrane helix</keyword>
<feature type="transmembrane region" description="Helical" evidence="2">
    <location>
        <begin position="544"/>
        <end position="564"/>
    </location>
</feature>
<reference evidence="4" key="1">
    <citation type="journal article" date="2019" name="Int. J. Syst. Evol. Microbiol.">
        <title>The Global Catalogue of Microorganisms (GCM) 10K type strain sequencing project: providing services to taxonomists for standard genome sequencing and annotation.</title>
        <authorList>
            <consortium name="The Broad Institute Genomics Platform"/>
            <consortium name="The Broad Institute Genome Sequencing Center for Infectious Disease"/>
            <person name="Wu L."/>
            <person name="Ma J."/>
        </authorList>
    </citation>
    <scope>NUCLEOTIDE SEQUENCE [LARGE SCALE GENOMIC DNA]</scope>
    <source>
        <strain evidence="4">CCUG 55609</strain>
    </source>
</reference>
<evidence type="ECO:0000256" key="1">
    <source>
        <dbReference type="SAM" id="Coils"/>
    </source>
</evidence>
<keyword evidence="2" id="KW-0472">Membrane</keyword>
<dbReference type="InterPro" id="IPR014600">
    <property type="entry name" value="UCP035905_mem"/>
</dbReference>
<feature type="transmembrane region" description="Helical" evidence="2">
    <location>
        <begin position="447"/>
        <end position="468"/>
    </location>
</feature>
<feature type="transmembrane region" description="Helical" evidence="2">
    <location>
        <begin position="331"/>
        <end position="350"/>
    </location>
</feature>
<dbReference type="PANTHER" id="PTHR38434:SF1">
    <property type="entry name" value="BLL2549 PROTEIN"/>
    <property type="match status" value="1"/>
</dbReference>
<feature type="transmembrane region" description="Helical" evidence="2">
    <location>
        <begin position="141"/>
        <end position="158"/>
    </location>
</feature>
<proteinExistence type="predicted"/>
<sequence length="950" mass="98760">MADILALVAIVLAVTVMNKTRKNAAKLTEEIQKLRQEIEAIKAGGAMSTASQARAGTGEAAHGGLTEDGILKEAEAPVPSPWVRAGESRGAPLPKPGHASMQAGDVAIAGASRPTMADGTDGLASETAGRESLESRIGARWAVWVGGLALALGGIFMVKYAIESGLLSPAVRLALAALFGLALIAAAEFIRRRTQPLIANAFQSAMIPGILTAAGALTLFGVTYAAHGFYAYFGAPVAFLLLAAIAFATIALSLLHGQALAGLGLLASMATPLLVAVPEPDPWRLFGYLALTWLATVAASRLRRWQTVPTLANAGLGLWAILYLAAAEPLATMPLTLALGVMLAGIAIVWPGSGGGADVSGSPPGEALLAAATPIAPAANPIAARWQQWLVPAWWPASLSAALAVVVPAIILAFLYPLPASSAAGFVALVLALAAVGAVRSWAFYPAVLSALCALSGAMAVAGFAGLAFGVLDRSLAFEAAASQPVDLVLLLAAGFAAIGAAALWLWKERMPAYAALWGVLIALFPVAIATVSFLAFGNLSFDLKHGLFALLLGVACIVGADIFSRRHSTRETAPVPQGALVAGGFAFLVLALFALTDGLATTLLTAFLGLALVFATRLRPWPALPWMMVGAALVVAVRIAWEPTVVGAANLSTTPLFNQLLAGYGVPALLLAIAAYELRDWPHARVRNLLQALASLFVLLAVAILVRHAMNGGVLDSAMPTLGEQSIYTLLAAGASAVFMTLDLKSPSPVFRYGSMVAGGLSMLAILSAHFVALNPYFTGELTGRWPFFNLLLVGYLLPGIAFAGLAWYARATRPAPYVLLLAMTGAALVFAWLSLSVRRYWHGEGIADWKGFLPGETYTYSVVWLLLGVALLALGSRFDAKSIRLASAALVLIAVIKVFLFDMANLEGILRALSFIGLGAVLIGIGLFYQKILSRRDGERATTAPPGA</sequence>
<keyword evidence="2" id="KW-0812">Transmembrane</keyword>
<feature type="transmembrane region" description="Helical" evidence="2">
    <location>
        <begin position="757"/>
        <end position="775"/>
    </location>
</feature>
<evidence type="ECO:0000313" key="3">
    <source>
        <dbReference type="EMBL" id="MFD1329406.1"/>
    </source>
</evidence>
<dbReference type="Proteomes" id="UP001597173">
    <property type="component" value="Unassembled WGS sequence"/>
</dbReference>
<feature type="transmembrane region" description="Helical" evidence="2">
    <location>
        <begin position="817"/>
        <end position="839"/>
    </location>
</feature>
<feature type="transmembrane region" description="Helical" evidence="2">
    <location>
        <begin position="576"/>
        <end position="594"/>
    </location>
</feature>
<keyword evidence="4" id="KW-1185">Reference proteome</keyword>
<dbReference type="RefSeq" id="WP_374840393.1">
    <property type="nucleotide sequence ID" value="NZ_JBHEEW010000015.1"/>
</dbReference>
<feature type="transmembrane region" description="Helical" evidence="2">
    <location>
        <begin position="657"/>
        <end position="677"/>
    </location>
</feature>
<feature type="transmembrane region" description="Helical" evidence="2">
    <location>
        <begin position="727"/>
        <end position="745"/>
    </location>
</feature>
<feature type="transmembrane region" description="Helical" evidence="2">
    <location>
        <begin position="307"/>
        <end position="325"/>
    </location>
</feature>
<accession>A0ABW3YZP8</accession>
<keyword evidence="1" id="KW-0175">Coiled coil</keyword>
<dbReference type="PANTHER" id="PTHR38434">
    <property type="entry name" value="BLL2549 PROTEIN"/>
    <property type="match status" value="1"/>
</dbReference>
<feature type="transmembrane region" description="Helical" evidence="2">
    <location>
        <begin position="170"/>
        <end position="190"/>
    </location>
</feature>
<feature type="transmembrane region" description="Helical" evidence="2">
    <location>
        <begin position="624"/>
        <end position="642"/>
    </location>
</feature>
<comment type="caution">
    <text evidence="3">The sequence shown here is derived from an EMBL/GenBank/DDBJ whole genome shotgun (WGS) entry which is preliminary data.</text>
</comment>
<protein>
    <submittedName>
        <fullName evidence="3">DUF2339 domain-containing protein</fullName>
    </submittedName>
</protein>
<feature type="transmembrane region" description="Helical" evidence="2">
    <location>
        <begin position="514"/>
        <end position="538"/>
    </location>
</feature>
<feature type="transmembrane region" description="Helical" evidence="2">
    <location>
        <begin position="600"/>
        <end position="617"/>
    </location>
</feature>
<organism evidence="3 4">
    <name type="scientific">Mycoplana ramosa</name>
    <name type="common">Mycoplana bullata</name>
    <dbReference type="NCBI Taxonomy" id="40837"/>
    <lineage>
        <taxon>Bacteria</taxon>
        <taxon>Pseudomonadati</taxon>
        <taxon>Pseudomonadota</taxon>
        <taxon>Alphaproteobacteria</taxon>
        <taxon>Hyphomicrobiales</taxon>
        <taxon>Rhizobiaceae</taxon>
        <taxon>Mycoplana</taxon>
    </lineage>
</organism>
<feature type="transmembrane region" description="Helical" evidence="2">
    <location>
        <begin position="283"/>
        <end position="300"/>
    </location>
</feature>
<feature type="transmembrane region" description="Helical" evidence="2">
    <location>
        <begin position="488"/>
        <end position="507"/>
    </location>
</feature>
<feature type="transmembrane region" description="Helical" evidence="2">
    <location>
        <begin position="422"/>
        <end position="440"/>
    </location>
</feature>
<feature type="transmembrane region" description="Helical" evidence="2">
    <location>
        <begin position="393"/>
        <end position="416"/>
    </location>
</feature>
<evidence type="ECO:0000313" key="4">
    <source>
        <dbReference type="Proteomes" id="UP001597173"/>
    </source>
</evidence>
<feature type="transmembrane region" description="Helical" evidence="2">
    <location>
        <begin position="885"/>
        <end position="905"/>
    </location>
</feature>
<evidence type="ECO:0000256" key="2">
    <source>
        <dbReference type="SAM" id="Phobius"/>
    </source>
</evidence>
<feature type="transmembrane region" description="Helical" evidence="2">
    <location>
        <begin position="911"/>
        <end position="931"/>
    </location>
</feature>
<feature type="transmembrane region" description="Helical" evidence="2">
    <location>
        <begin position="259"/>
        <end position="277"/>
    </location>
</feature>
<feature type="coiled-coil region" evidence="1">
    <location>
        <begin position="17"/>
        <end position="44"/>
    </location>
</feature>
<feature type="transmembrane region" description="Helical" evidence="2">
    <location>
        <begin position="202"/>
        <end position="224"/>
    </location>
</feature>
<feature type="transmembrane region" description="Helical" evidence="2">
    <location>
        <begin position="230"/>
        <end position="252"/>
    </location>
</feature>
<dbReference type="Pfam" id="PF10101">
    <property type="entry name" value="DUF2339"/>
    <property type="match status" value="1"/>
</dbReference>
<feature type="transmembrane region" description="Helical" evidence="2">
    <location>
        <begin position="787"/>
        <end position="810"/>
    </location>
</feature>
<feature type="transmembrane region" description="Helical" evidence="2">
    <location>
        <begin position="689"/>
        <end position="707"/>
    </location>
</feature>
<name>A0ABW3YZP8_MYCRA</name>
<gene>
    <name evidence="3" type="ORF">ACFQ33_16075</name>
</gene>
<feature type="transmembrane region" description="Helical" evidence="2">
    <location>
        <begin position="859"/>
        <end position="878"/>
    </location>
</feature>
<dbReference type="EMBL" id="JBHTNF010000011">
    <property type="protein sequence ID" value="MFD1329406.1"/>
    <property type="molecule type" value="Genomic_DNA"/>
</dbReference>